<evidence type="ECO:0000256" key="1">
    <source>
        <dbReference type="ARBA" id="ARBA00004496"/>
    </source>
</evidence>
<dbReference type="HAMAP" id="MF_00278">
    <property type="entry name" value="HisH"/>
    <property type="match status" value="1"/>
</dbReference>
<dbReference type="NCBIfam" id="TIGR01855">
    <property type="entry name" value="IMP_synth_hisH"/>
    <property type="match status" value="1"/>
</dbReference>
<evidence type="ECO:0000256" key="10">
    <source>
        <dbReference type="ARBA" id="ARBA00047838"/>
    </source>
</evidence>
<dbReference type="GO" id="GO:0004359">
    <property type="term" value="F:glutaminase activity"/>
    <property type="evidence" value="ECO:0007669"/>
    <property type="project" value="UniProtKB-EC"/>
</dbReference>
<dbReference type="GO" id="GO:0005737">
    <property type="term" value="C:cytoplasm"/>
    <property type="evidence" value="ECO:0007669"/>
    <property type="project" value="UniProtKB-SubCell"/>
</dbReference>
<dbReference type="GO" id="GO:0016829">
    <property type="term" value="F:lyase activity"/>
    <property type="evidence" value="ECO:0007669"/>
    <property type="project" value="UniProtKB-KW"/>
</dbReference>
<comment type="catalytic activity">
    <reaction evidence="11 12">
        <text>L-glutamine + H2O = L-glutamate + NH4(+)</text>
        <dbReference type="Rhea" id="RHEA:15889"/>
        <dbReference type="ChEBI" id="CHEBI:15377"/>
        <dbReference type="ChEBI" id="CHEBI:28938"/>
        <dbReference type="ChEBI" id="CHEBI:29985"/>
        <dbReference type="ChEBI" id="CHEBI:58359"/>
        <dbReference type="EC" id="3.5.1.2"/>
    </reaction>
</comment>
<dbReference type="EMBL" id="JAUOPB010000004">
    <property type="protein sequence ID" value="MDO6422057.1"/>
    <property type="molecule type" value="Genomic_DNA"/>
</dbReference>
<dbReference type="EC" id="3.5.1.2" evidence="12"/>
<feature type="domain" description="Glutamine amidotransferase" evidence="13">
    <location>
        <begin position="8"/>
        <end position="219"/>
    </location>
</feature>
<comment type="caution">
    <text evidence="14">The sequence shown here is derived from an EMBL/GenBank/DDBJ whole genome shotgun (WGS) entry which is preliminary data.</text>
</comment>
<evidence type="ECO:0000256" key="3">
    <source>
        <dbReference type="ARBA" id="ARBA00011152"/>
    </source>
</evidence>
<dbReference type="Proteomes" id="UP001169760">
    <property type="component" value="Unassembled WGS sequence"/>
</dbReference>
<keyword evidence="5 12" id="KW-0028">Amino-acid biosynthesis</keyword>
<comment type="subcellular location">
    <subcellularLocation>
        <location evidence="1 12">Cytoplasm</location>
    </subcellularLocation>
</comment>
<dbReference type="AlphaFoldDB" id="A0AAW7X3C4"/>
<evidence type="ECO:0000256" key="8">
    <source>
        <dbReference type="ARBA" id="ARBA00023102"/>
    </source>
</evidence>
<evidence type="ECO:0000256" key="9">
    <source>
        <dbReference type="ARBA" id="ARBA00023239"/>
    </source>
</evidence>
<dbReference type="InterPro" id="IPR017926">
    <property type="entry name" value="GATASE"/>
</dbReference>
<evidence type="ECO:0000256" key="4">
    <source>
        <dbReference type="ARBA" id="ARBA00022490"/>
    </source>
</evidence>
<dbReference type="PIRSF" id="PIRSF000495">
    <property type="entry name" value="Amidotransf_hisH"/>
    <property type="match status" value="1"/>
</dbReference>
<evidence type="ECO:0000259" key="13">
    <source>
        <dbReference type="Pfam" id="PF00117"/>
    </source>
</evidence>
<evidence type="ECO:0000256" key="5">
    <source>
        <dbReference type="ARBA" id="ARBA00022605"/>
    </source>
</evidence>
<evidence type="ECO:0000256" key="11">
    <source>
        <dbReference type="ARBA" id="ARBA00049534"/>
    </source>
</evidence>
<dbReference type="GO" id="GO:0000105">
    <property type="term" value="P:L-histidine biosynthetic process"/>
    <property type="evidence" value="ECO:0007669"/>
    <property type="project" value="UniProtKB-UniRule"/>
</dbReference>
<dbReference type="RefSeq" id="WP_216062582.1">
    <property type="nucleotide sequence ID" value="NZ_CP123764.1"/>
</dbReference>
<dbReference type="Pfam" id="PF00117">
    <property type="entry name" value="GATase"/>
    <property type="match status" value="1"/>
</dbReference>
<evidence type="ECO:0000256" key="2">
    <source>
        <dbReference type="ARBA" id="ARBA00005091"/>
    </source>
</evidence>
<gene>
    <name evidence="12 14" type="primary">hisH</name>
    <name evidence="14" type="ORF">Q4521_06205</name>
</gene>
<dbReference type="GO" id="GO:0000107">
    <property type="term" value="F:imidazoleglycerol-phosphate synthase activity"/>
    <property type="evidence" value="ECO:0007669"/>
    <property type="project" value="UniProtKB-UniRule"/>
</dbReference>
<sequence>MTQQRIAVIDYGMGNLHSVASALSHVAPTDDVVVTADPDIIASADRVIFPGVGAIRDCMAEILRLDINTVVDTAIQAGKPVLAICVGMQALMNRSEENGGVDCLGRIPGQVKFFSASPEFKLASDESSPSGERLKVPHMGWNQVQQTVDHPMWDKIDNNSRFYFVHSYYVEVENSDVIAGRAHYGLEFTASLFKDNLFAVQFHPEKSHHSGLQLLSNFVRWNGAS</sequence>
<keyword evidence="6 12" id="KW-0378">Hydrolase</keyword>
<keyword evidence="9 12" id="KW-0456">Lyase</keyword>
<comment type="pathway">
    <text evidence="2 12">Amino-acid biosynthesis; L-histidine biosynthesis; L-histidine from 5-phospho-alpha-D-ribose 1-diphosphate: step 5/9.</text>
</comment>
<comment type="subunit">
    <text evidence="3 12">Heterodimer of HisH and HisF.</text>
</comment>
<evidence type="ECO:0000256" key="6">
    <source>
        <dbReference type="ARBA" id="ARBA00022801"/>
    </source>
</evidence>
<dbReference type="PANTHER" id="PTHR42701">
    <property type="entry name" value="IMIDAZOLE GLYCEROL PHOSPHATE SYNTHASE SUBUNIT HISH"/>
    <property type="match status" value="1"/>
</dbReference>
<evidence type="ECO:0000313" key="15">
    <source>
        <dbReference type="Proteomes" id="UP001169760"/>
    </source>
</evidence>
<accession>A0AAW7X3C4</accession>
<reference evidence="14" key="1">
    <citation type="submission" date="2023-07" db="EMBL/GenBank/DDBJ databases">
        <title>Genome content predicts the carbon catabolic preferences of heterotrophic bacteria.</title>
        <authorList>
            <person name="Gralka M."/>
        </authorList>
    </citation>
    <scope>NUCLEOTIDE SEQUENCE</scope>
    <source>
        <strain evidence="14">I3M17_2</strain>
    </source>
</reference>
<keyword evidence="4 12" id="KW-0963">Cytoplasm</keyword>
<feature type="active site" description="Nucleophile" evidence="12">
    <location>
        <position position="85"/>
    </location>
</feature>
<protein>
    <recommendedName>
        <fullName evidence="12">Imidazole glycerol phosphate synthase subunit HisH</fullName>
        <ecNumber evidence="12">4.3.2.10</ecNumber>
    </recommendedName>
    <alternativeName>
        <fullName evidence="12">IGP synthase glutaminase subunit</fullName>
        <ecNumber evidence="12">3.5.1.2</ecNumber>
    </alternativeName>
    <alternativeName>
        <fullName evidence="12">IGP synthase subunit HisH</fullName>
    </alternativeName>
    <alternativeName>
        <fullName evidence="12">ImGP synthase subunit HisH</fullName>
        <shortName evidence="12">IGPS subunit HisH</shortName>
    </alternativeName>
</protein>
<dbReference type="CDD" id="cd01748">
    <property type="entry name" value="GATase1_IGP_Synthase"/>
    <property type="match status" value="1"/>
</dbReference>
<evidence type="ECO:0000256" key="7">
    <source>
        <dbReference type="ARBA" id="ARBA00022962"/>
    </source>
</evidence>
<organism evidence="14 15">
    <name type="scientific">Saccharophagus degradans</name>
    <dbReference type="NCBI Taxonomy" id="86304"/>
    <lineage>
        <taxon>Bacteria</taxon>
        <taxon>Pseudomonadati</taxon>
        <taxon>Pseudomonadota</taxon>
        <taxon>Gammaproteobacteria</taxon>
        <taxon>Cellvibrionales</taxon>
        <taxon>Cellvibrionaceae</taxon>
        <taxon>Saccharophagus</taxon>
    </lineage>
</organism>
<evidence type="ECO:0000313" key="14">
    <source>
        <dbReference type="EMBL" id="MDO6422057.1"/>
    </source>
</evidence>
<feature type="active site" evidence="12">
    <location>
        <position position="203"/>
    </location>
</feature>
<comment type="catalytic activity">
    <reaction evidence="10 12">
        <text>5-[(5-phospho-1-deoxy-D-ribulos-1-ylimino)methylamino]-1-(5-phospho-beta-D-ribosyl)imidazole-4-carboxamide + L-glutamine = D-erythro-1-(imidazol-4-yl)glycerol 3-phosphate + 5-amino-1-(5-phospho-beta-D-ribosyl)imidazole-4-carboxamide + L-glutamate + H(+)</text>
        <dbReference type="Rhea" id="RHEA:24793"/>
        <dbReference type="ChEBI" id="CHEBI:15378"/>
        <dbReference type="ChEBI" id="CHEBI:29985"/>
        <dbReference type="ChEBI" id="CHEBI:58278"/>
        <dbReference type="ChEBI" id="CHEBI:58359"/>
        <dbReference type="ChEBI" id="CHEBI:58475"/>
        <dbReference type="ChEBI" id="CHEBI:58525"/>
        <dbReference type="EC" id="4.3.2.10"/>
    </reaction>
</comment>
<keyword evidence="8 12" id="KW-0368">Histidine biosynthesis</keyword>
<comment type="function">
    <text evidence="12">IGPS catalyzes the conversion of PRFAR and glutamine to IGP, AICAR and glutamate. The HisH subunit catalyzes the hydrolysis of glutamine to glutamate and ammonia as part of the synthesis of IGP and AICAR. The resulting ammonia molecule is channeled to the active site of HisF.</text>
</comment>
<dbReference type="PANTHER" id="PTHR42701:SF2">
    <property type="entry name" value="IMIDAZOLE GLYCEROL PHOSPHATE SYNTHASE SUBUNIT HISH 1"/>
    <property type="match status" value="1"/>
</dbReference>
<dbReference type="FunFam" id="3.40.50.880:FF:000023">
    <property type="entry name" value="Imidazole glycerol phosphate synthase subunit HisH"/>
    <property type="match status" value="1"/>
</dbReference>
<dbReference type="PROSITE" id="PS51273">
    <property type="entry name" value="GATASE_TYPE_1"/>
    <property type="match status" value="1"/>
</dbReference>
<evidence type="ECO:0000256" key="12">
    <source>
        <dbReference type="HAMAP-Rule" id="MF_00278"/>
    </source>
</evidence>
<name>A0AAW7X3C4_9GAMM</name>
<keyword evidence="7 12" id="KW-0315">Glutamine amidotransferase</keyword>
<proteinExistence type="inferred from homology"/>
<dbReference type="EC" id="4.3.2.10" evidence="12"/>
<dbReference type="InterPro" id="IPR010139">
    <property type="entry name" value="Imidazole-glycPsynth_HisH"/>
</dbReference>
<feature type="active site" evidence="12">
    <location>
        <position position="205"/>
    </location>
</feature>